<name>A0A1D8TZ64_9CYAN</name>
<accession>A0A1D8TZ64</accession>
<feature type="transmembrane region" description="Helical" evidence="1">
    <location>
        <begin position="12"/>
        <end position="37"/>
    </location>
</feature>
<gene>
    <name evidence="2" type="ORF">BJP34_29055</name>
</gene>
<dbReference type="AlphaFoldDB" id="A0A1D8TZ64"/>
<dbReference type="EMBL" id="CP017599">
    <property type="protein sequence ID" value="AOX02950.1"/>
    <property type="molecule type" value="Genomic_DNA"/>
</dbReference>
<keyword evidence="1" id="KW-1133">Transmembrane helix</keyword>
<dbReference type="Proteomes" id="UP000177870">
    <property type="component" value="Chromosome"/>
</dbReference>
<organism evidence="2 3">
    <name type="scientific">Moorena producens PAL-8-15-08-1</name>
    <dbReference type="NCBI Taxonomy" id="1458985"/>
    <lineage>
        <taxon>Bacteria</taxon>
        <taxon>Bacillati</taxon>
        <taxon>Cyanobacteriota</taxon>
        <taxon>Cyanophyceae</taxon>
        <taxon>Coleofasciculales</taxon>
        <taxon>Coleofasciculaceae</taxon>
        <taxon>Moorena</taxon>
    </lineage>
</organism>
<dbReference type="Pfam" id="PF19713">
    <property type="entry name" value="DUF6208"/>
    <property type="match status" value="1"/>
</dbReference>
<reference evidence="3" key="1">
    <citation type="submission" date="2016-10" db="EMBL/GenBank/DDBJ databases">
        <title>Comparative genomics uncovers the prolific and rare metabolic potential of the cyanobacterial genus Moorea.</title>
        <authorList>
            <person name="Leao T."/>
            <person name="Castelao G."/>
            <person name="Korobeynikov A."/>
            <person name="Monroe E.A."/>
            <person name="Podell S."/>
            <person name="Glukhov E."/>
            <person name="Allen E."/>
            <person name="Gerwick W.H."/>
            <person name="Gerwick L."/>
        </authorList>
    </citation>
    <scope>NUCLEOTIDE SEQUENCE [LARGE SCALE GENOMIC DNA]</scope>
    <source>
        <strain evidence="3">PAL-8-15-08-1</strain>
    </source>
</reference>
<protein>
    <submittedName>
        <fullName evidence="2">Uncharacterized protein</fullName>
    </submittedName>
</protein>
<proteinExistence type="predicted"/>
<evidence type="ECO:0000256" key="1">
    <source>
        <dbReference type="SAM" id="Phobius"/>
    </source>
</evidence>
<evidence type="ECO:0000313" key="3">
    <source>
        <dbReference type="Proteomes" id="UP000177870"/>
    </source>
</evidence>
<evidence type="ECO:0000313" key="2">
    <source>
        <dbReference type="EMBL" id="AOX02950.1"/>
    </source>
</evidence>
<dbReference type="STRING" id="1458985.BJP34_29055"/>
<dbReference type="InterPro" id="IPR046180">
    <property type="entry name" value="DUF6208"/>
</dbReference>
<dbReference type="KEGG" id="mpro:BJP34_29055"/>
<dbReference type="OrthoDB" id="459468at2"/>
<keyword evidence="1" id="KW-0472">Membrane</keyword>
<dbReference type="RefSeq" id="WP_070395343.1">
    <property type="nucleotide sequence ID" value="NZ_CP017599.1"/>
</dbReference>
<keyword evidence="1" id="KW-0812">Transmembrane</keyword>
<sequence>METKEKFLFFQLWWEIPLALLSLIFYKAVKGLIPILFQKKTKTKKKIADSTKKEVYKWRFVSEELLKQPLVLSYILTTGPRWNVHAIIATTEPVPVKESLKIDISSCVASAQSWSIGIYSFPEGKPVKYIASHEPKFQEQWQELKLEPGKYNLGLRYYNWYNEVSLPAVSVDNNQVINTESVNSSHINNYFNYLPKLIAQDNIFYRFLNYYIFTILVCQKWLPKEWVRKEFLPVGDPNNEFVYGVIYKGYSLSLTLNPLLLTNYDVYLTTFNRSSLPIYFCQINTDKYTTSVIETDGFYLVRLRPKSDLDNNLFQLNWISTELVSEVSCNRSGGEV</sequence>